<evidence type="ECO:0000256" key="12">
    <source>
        <dbReference type="SAM" id="MobiDB-lite"/>
    </source>
</evidence>
<dbReference type="InterPro" id="IPR022398">
    <property type="entry name" value="Peptidase_S8_His-AS"/>
</dbReference>
<keyword evidence="13" id="KW-0732">Signal</keyword>
<dbReference type="EMBL" id="FMHZ01000002">
    <property type="protein sequence ID" value="SCL62251.1"/>
    <property type="molecule type" value="Genomic_DNA"/>
</dbReference>
<accession>A0A1C6V7D0</accession>
<dbReference type="InterPro" id="IPR050131">
    <property type="entry name" value="Peptidase_S8_subtilisin-like"/>
</dbReference>
<dbReference type="PROSITE" id="PS00138">
    <property type="entry name" value="SUBTILASE_SER"/>
    <property type="match status" value="1"/>
</dbReference>
<dbReference type="PROSITE" id="PS00137">
    <property type="entry name" value="SUBTILASE_HIS"/>
    <property type="match status" value="1"/>
</dbReference>
<keyword evidence="5" id="KW-0812">Transmembrane</keyword>
<dbReference type="InterPro" id="IPR036852">
    <property type="entry name" value="Peptidase_S8/S53_dom_sf"/>
</dbReference>
<protein>
    <submittedName>
        <fullName evidence="15">Type VII secretion-associated serine protease mycosin</fullName>
    </submittedName>
</protein>
<dbReference type="GO" id="GO:0005886">
    <property type="term" value="C:plasma membrane"/>
    <property type="evidence" value="ECO:0007669"/>
    <property type="project" value="UniProtKB-SubCell"/>
</dbReference>
<keyword evidence="7 10" id="KW-0720">Serine protease</keyword>
<keyword evidence="16" id="KW-1185">Reference proteome</keyword>
<dbReference type="InterPro" id="IPR023827">
    <property type="entry name" value="Peptidase_S8_Asp-AS"/>
</dbReference>
<evidence type="ECO:0000256" key="9">
    <source>
        <dbReference type="ARBA" id="ARBA00023136"/>
    </source>
</evidence>
<dbReference type="GO" id="GO:0006508">
    <property type="term" value="P:proteolysis"/>
    <property type="evidence" value="ECO:0007669"/>
    <property type="project" value="UniProtKB-KW"/>
</dbReference>
<dbReference type="PRINTS" id="PR00723">
    <property type="entry name" value="SUBTILISIN"/>
</dbReference>
<evidence type="ECO:0000256" key="13">
    <source>
        <dbReference type="SAM" id="SignalP"/>
    </source>
</evidence>
<dbReference type="AlphaFoldDB" id="A0A1C6V7D0"/>
<keyword evidence="4 10" id="KW-0645">Protease</keyword>
<sequence>MRHCCPSAGRRIAGRALLGLAATVASVAGPVAPADAAGPLPAEARTAAQVAGPVAPADAAGPLPAEARTAAHGDAAQVAAVPVPLAPDAKSRPDQVRDEQWQLDLLQARTAWRSSTGRGVTVAVIDSGVDATHPDLAGRVLPGLDLVAPGESADAADPVGHGTTVAGLIAGRNDDDRGAVGLAPDARILPVRVLDAENRYDDAMIVAKGVRWAVDNGARVINLSLGGSGDSAALAAALDYAFARDVVVVACTGNVAASTSSKVWYPAREPGVIAVAGLDRDGDDLWSGSITGRATVLTAPATGLVGARPGGYWRVQGTSFAAPLVAATAALVRARYPQMSAGDVVNRLLTTARDIGPTGRDDRFGYGMVDPVAALDAEVSPVGRNPLDDQTSPGVVGFGPAPGSAQADVAGAGGDPLGLAAPRRQTRWEAQPAGAHEETTPERLWTGAALFVALLTGAALMVRRFRQWTPLAAARRPAAGAGDRRPGRRTPNGV</sequence>
<keyword evidence="6 10" id="KW-0378">Hydrolase</keyword>
<evidence type="ECO:0000256" key="7">
    <source>
        <dbReference type="ARBA" id="ARBA00022825"/>
    </source>
</evidence>
<reference evidence="16" key="1">
    <citation type="submission" date="2016-06" db="EMBL/GenBank/DDBJ databases">
        <authorList>
            <person name="Varghese N."/>
            <person name="Submissions Spin"/>
        </authorList>
    </citation>
    <scope>NUCLEOTIDE SEQUENCE [LARGE SCALE GENOMIC DNA]</scope>
    <source>
        <strain evidence="16">DSM 43903</strain>
    </source>
</reference>
<evidence type="ECO:0000313" key="15">
    <source>
        <dbReference type="EMBL" id="SCL62251.1"/>
    </source>
</evidence>
<feature type="domain" description="Peptidase S8/S53" evidence="14">
    <location>
        <begin position="117"/>
        <end position="367"/>
    </location>
</feature>
<dbReference type="PROSITE" id="PS00136">
    <property type="entry name" value="SUBTILASE_ASP"/>
    <property type="match status" value="1"/>
</dbReference>
<evidence type="ECO:0000313" key="16">
    <source>
        <dbReference type="Proteomes" id="UP000199001"/>
    </source>
</evidence>
<evidence type="ECO:0000256" key="4">
    <source>
        <dbReference type="ARBA" id="ARBA00022670"/>
    </source>
</evidence>
<comment type="similarity">
    <text evidence="2 10 11">Belongs to the peptidase S8 family.</text>
</comment>
<feature type="signal peptide" evidence="13">
    <location>
        <begin position="1"/>
        <end position="36"/>
    </location>
</feature>
<feature type="region of interest" description="Disordered" evidence="12">
    <location>
        <begin position="473"/>
        <end position="494"/>
    </location>
</feature>
<evidence type="ECO:0000256" key="6">
    <source>
        <dbReference type="ARBA" id="ARBA00022801"/>
    </source>
</evidence>
<evidence type="ECO:0000256" key="2">
    <source>
        <dbReference type="ARBA" id="ARBA00011073"/>
    </source>
</evidence>
<dbReference type="Pfam" id="PF00082">
    <property type="entry name" value="Peptidase_S8"/>
    <property type="match status" value="1"/>
</dbReference>
<evidence type="ECO:0000259" key="14">
    <source>
        <dbReference type="Pfam" id="PF00082"/>
    </source>
</evidence>
<evidence type="ECO:0000256" key="5">
    <source>
        <dbReference type="ARBA" id="ARBA00022692"/>
    </source>
</evidence>
<keyword evidence="8" id="KW-1133">Transmembrane helix</keyword>
<dbReference type="NCBIfam" id="TIGR03921">
    <property type="entry name" value="T7SS_mycosin"/>
    <property type="match status" value="1"/>
</dbReference>
<evidence type="ECO:0000256" key="1">
    <source>
        <dbReference type="ARBA" id="ARBA00004162"/>
    </source>
</evidence>
<dbReference type="GO" id="GO:0004252">
    <property type="term" value="F:serine-type endopeptidase activity"/>
    <property type="evidence" value="ECO:0007669"/>
    <property type="project" value="UniProtKB-UniRule"/>
</dbReference>
<dbReference type="InterPro" id="IPR023834">
    <property type="entry name" value="T7SS_pept_S8A_mycosin"/>
</dbReference>
<evidence type="ECO:0000256" key="3">
    <source>
        <dbReference type="ARBA" id="ARBA00022475"/>
    </source>
</evidence>
<feature type="chain" id="PRO_5008748535" evidence="13">
    <location>
        <begin position="37"/>
        <end position="494"/>
    </location>
</feature>
<dbReference type="InterPro" id="IPR015500">
    <property type="entry name" value="Peptidase_S8_subtilisin-rel"/>
</dbReference>
<dbReference type="SUPFAM" id="SSF52743">
    <property type="entry name" value="Subtilisin-like"/>
    <property type="match status" value="1"/>
</dbReference>
<dbReference type="PANTHER" id="PTHR43806:SF11">
    <property type="entry name" value="CEREVISIN-RELATED"/>
    <property type="match status" value="1"/>
</dbReference>
<name>A0A1C6V7D0_9ACTN</name>
<dbReference type="InterPro" id="IPR023828">
    <property type="entry name" value="Peptidase_S8_Ser-AS"/>
</dbReference>
<dbReference type="Gene3D" id="3.40.50.200">
    <property type="entry name" value="Peptidase S8/S53 domain"/>
    <property type="match status" value="1"/>
</dbReference>
<keyword evidence="3" id="KW-1003">Cell membrane</keyword>
<feature type="active site" description="Charge relay system" evidence="10">
    <location>
        <position position="126"/>
    </location>
</feature>
<proteinExistence type="inferred from homology"/>
<feature type="active site" description="Charge relay system" evidence="10">
    <location>
        <position position="161"/>
    </location>
</feature>
<dbReference type="PANTHER" id="PTHR43806">
    <property type="entry name" value="PEPTIDASE S8"/>
    <property type="match status" value="1"/>
</dbReference>
<feature type="active site" description="Charge relay system" evidence="10">
    <location>
        <position position="319"/>
    </location>
</feature>
<evidence type="ECO:0000256" key="8">
    <source>
        <dbReference type="ARBA" id="ARBA00022989"/>
    </source>
</evidence>
<organism evidence="15 16">
    <name type="scientific">Micromonospora citrea</name>
    <dbReference type="NCBI Taxonomy" id="47855"/>
    <lineage>
        <taxon>Bacteria</taxon>
        <taxon>Bacillati</taxon>
        <taxon>Actinomycetota</taxon>
        <taxon>Actinomycetes</taxon>
        <taxon>Micromonosporales</taxon>
        <taxon>Micromonosporaceae</taxon>
        <taxon>Micromonospora</taxon>
    </lineage>
</organism>
<evidence type="ECO:0000256" key="11">
    <source>
        <dbReference type="RuleBase" id="RU003355"/>
    </source>
</evidence>
<keyword evidence="9" id="KW-0472">Membrane</keyword>
<dbReference type="PROSITE" id="PS51892">
    <property type="entry name" value="SUBTILASE"/>
    <property type="match status" value="1"/>
</dbReference>
<dbReference type="STRING" id="47855.GA0070606_3587"/>
<comment type="subcellular location">
    <subcellularLocation>
        <location evidence="1">Cell membrane</location>
        <topology evidence="1">Single-pass membrane protein</topology>
    </subcellularLocation>
</comment>
<gene>
    <name evidence="15" type="ORF">GA0070606_3587</name>
</gene>
<dbReference type="InterPro" id="IPR000209">
    <property type="entry name" value="Peptidase_S8/S53_dom"/>
</dbReference>
<evidence type="ECO:0000256" key="10">
    <source>
        <dbReference type="PROSITE-ProRule" id="PRU01240"/>
    </source>
</evidence>
<dbReference type="Proteomes" id="UP000199001">
    <property type="component" value="Unassembled WGS sequence"/>
</dbReference>